<protein>
    <submittedName>
        <fullName evidence="2">Uncharacterized protein</fullName>
    </submittedName>
</protein>
<evidence type="ECO:0000313" key="2">
    <source>
        <dbReference type="EMBL" id="SKA77923.1"/>
    </source>
</evidence>
<reference evidence="3" key="1">
    <citation type="submission" date="2017-02" db="EMBL/GenBank/DDBJ databases">
        <authorList>
            <person name="Varghese N."/>
            <person name="Submissions S."/>
        </authorList>
    </citation>
    <scope>NUCLEOTIDE SEQUENCE [LARGE SCALE GENOMIC DNA]</scope>
    <source>
        <strain evidence="3">USBA 833</strain>
    </source>
</reference>
<name>A0A1T4WKR0_9CLOT</name>
<dbReference type="EMBL" id="FUYH01000002">
    <property type="protein sequence ID" value="SKA77923.1"/>
    <property type="molecule type" value="Genomic_DNA"/>
</dbReference>
<dbReference type="STRING" id="1147123.SAMN05443428_10281"/>
<accession>A0A1T4WKR0</accession>
<sequence length="255" mass="29180">MNVIAPPIGIVIETGEFLYEIKDKLIYGDRYWIVYLFCFYIGGCEEMSKRIATFIIVSIFIIAFLGCSKENNKQVSNGKIVNEQKNENQSISNSKPNETAQNNTNTAPTQTPIQNQQQSNNSSEINAQKSDEELISEYAKDFIIKVIKAWNVKNVAKSEFKDILSPYDEYIFPANIVFDDSFNLDIIRGVSVDKIVKSNADPNSFLVFASSLFNTKNNNGTVFTYRGEHVLSLKKIDNKIKLERIVQWNYFDRTY</sequence>
<dbReference type="RefSeq" id="WP_078695385.1">
    <property type="nucleotide sequence ID" value="NZ_FUYH01000002.1"/>
</dbReference>
<dbReference type="AlphaFoldDB" id="A0A1T4WKR0"/>
<feature type="compositionally biased region" description="Low complexity" evidence="1">
    <location>
        <begin position="96"/>
        <end position="126"/>
    </location>
</feature>
<dbReference type="Proteomes" id="UP000190105">
    <property type="component" value="Unassembled WGS sequence"/>
</dbReference>
<keyword evidence="3" id="KW-1185">Reference proteome</keyword>
<organism evidence="2 3">
    <name type="scientific">Caloramator quimbayensis</name>
    <dbReference type="NCBI Taxonomy" id="1147123"/>
    <lineage>
        <taxon>Bacteria</taxon>
        <taxon>Bacillati</taxon>
        <taxon>Bacillota</taxon>
        <taxon>Clostridia</taxon>
        <taxon>Eubacteriales</taxon>
        <taxon>Clostridiaceae</taxon>
        <taxon>Caloramator</taxon>
    </lineage>
</organism>
<feature type="region of interest" description="Disordered" evidence="1">
    <location>
        <begin position="81"/>
        <end position="126"/>
    </location>
</feature>
<gene>
    <name evidence="2" type="ORF">SAMN05443428_10281</name>
</gene>
<proteinExistence type="predicted"/>
<evidence type="ECO:0000313" key="3">
    <source>
        <dbReference type="Proteomes" id="UP000190105"/>
    </source>
</evidence>
<evidence type="ECO:0000256" key="1">
    <source>
        <dbReference type="SAM" id="MobiDB-lite"/>
    </source>
</evidence>